<evidence type="ECO:0000313" key="4">
    <source>
        <dbReference type="Proteomes" id="UP000639338"/>
    </source>
</evidence>
<dbReference type="SUPFAM" id="SSF52047">
    <property type="entry name" value="RNI-like"/>
    <property type="match status" value="1"/>
</dbReference>
<dbReference type="SMART" id="SM00256">
    <property type="entry name" value="FBOX"/>
    <property type="match status" value="1"/>
</dbReference>
<dbReference type="OrthoDB" id="2153609at2759"/>
<dbReference type="PANTHER" id="PTHR13318">
    <property type="entry name" value="PARTNER OF PAIRED, ISOFORM B-RELATED"/>
    <property type="match status" value="1"/>
</dbReference>
<dbReference type="InterPro" id="IPR036047">
    <property type="entry name" value="F-box-like_dom_sf"/>
</dbReference>
<sequence>MVSSDEIKIEKVTIIHDNKNNEKDETVTFVEQYVKDVCDFSSQYGSSNSISYTGYNIAGKPSKFPDYGDYPQAFVMRTYGRWWDESPSKLIDFMPQNNEDYESQDYIDVEYHQEVYPIRVSIFETYNPGSVVKVWAMDTNKQWHKLWSGSPQSVAHKPRIFSPPLKSCNFKTNKIRIEFNHSNLDYYTELDAILLIGTVELILPHVGFRNRCISALLKELNNSTNNIDDPFNLTPDYLNQNYDLKKLKKTLHKHCVLYKSKISDKIPKGKLLSKLGLHCYCIPPIEEAFNSLQQFLQDDFPKLIREINISTSNSSTITESTVGNFCGNFSILPDETMLKILNNLDLKSLCCCCRVNRYFNNIAKDALLYTSLNLKPYWNCIDSDALTVLAPRCKYLQKLNLSWCGNYNKITTDCVVDFLTSCGSLLTHLRLNCCHFVNDYFIIQVSTICKNLKELCLRNCTSITKDGFDSLSKLHCLERLELYRTLIETPAMCAILKNNYQMKHLNLAGMHERLNMDDVVIELSNSCLNIESIDFWKVQTLTPVGVRALTKCTKLREVDFGWCGGIGAPGDSLKVFLTNCHSLEKVFLAALRGLNDRDIEPLLLCHNLEQLDLLGARSLTPDICLRILLCCPQLKMIDLSFCDGISDTKIQEWRKLYPHVSIKRSFQAGGNNSSQT</sequence>
<accession>A0A835CSQ1</accession>
<comment type="caution">
    <text evidence="3">The sequence shown here is derived from an EMBL/GenBank/DDBJ whole genome shotgun (WGS) entry which is preliminary data.</text>
</comment>
<organism evidence="3 4">
    <name type="scientific">Aphidius gifuensis</name>
    <name type="common">Parasitoid wasp</name>
    <dbReference type="NCBI Taxonomy" id="684658"/>
    <lineage>
        <taxon>Eukaryota</taxon>
        <taxon>Metazoa</taxon>
        <taxon>Ecdysozoa</taxon>
        <taxon>Arthropoda</taxon>
        <taxon>Hexapoda</taxon>
        <taxon>Insecta</taxon>
        <taxon>Pterygota</taxon>
        <taxon>Neoptera</taxon>
        <taxon>Endopterygota</taxon>
        <taxon>Hymenoptera</taxon>
        <taxon>Apocrita</taxon>
        <taxon>Ichneumonoidea</taxon>
        <taxon>Braconidae</taxon>
        <taxon>Aphidiinae</taxon>
        <taxon>Aphidius</taxon>
    </lineage>
</organism>
<evidence type="ECO:0000256" key="1">
    <source>
        <dbReference type="ARBA" id="ARBA00022786"/>
    </source>
</evidence>
<dbReference type="Pfam" id="PF12937">
    <property type="entry name" value="F-box-like"/>
    <property type="match status" value="1"/>
</dbReference>
<dbReference type="Gene3D" id="3.80.10.10">
    <property type="entry name" value="Ribonuclease Inhibitor"/>
    <property type="match status" value="2"/>
</dbReference>
<dbReference type="InterPro" id="IPR032675">
    <property type="entry name" value="LRR_dom_sf"/>
</dbReference>
<keyword evidence="1" id="KW-0833">Ubl conjugation pathway</keyword>
<dbReference type="GO" id="GO:0019005">
    <property type="term" value="C:SCF ubiquitin ligase complex"/>
    <property type="evidence" value="ECO:0007669"/>
    <property type="project" value="TreeGrafter"/>
</dbReference>
<proteinExistence type="predicted"/>
<dbReference type="Proteomes" id="UP000639338">
    <property type="component" value="Unassembled WGS sequence"/>
</dbReference>
<dbReference type="SMART" id="SM00367">
    <property type="entry name" value="LRR_CC"/>
    <property type="match status" value="4"/>
</dbReference>
<dbReference type="Pfam" id="PF25372">
    <property type="entry name" value="DUF7885"/>
    <property type="match status" value="1"/>
</dbReference>
<protein>
    <recommendedName>
        <fullName evidence="2">F-box domain-containing protein</fullName>
    </recommendedName>
</protein>
<feature type="domain" description="F-box" evidence="2">
    <location>
        <begin position="326"/>
        <end position="372"/>
    </location>
</feature>
<evidence type="ECO:0000313" key="3">
    <source>
        <dbReference type="EMBL" id="KAF7991490.1"/>
    </source>
</evidence>
<dbReference type="SUPFAM" id="SSF81383">
    <property type="entry name" value="F-box domain"/>
    <property type="match status" value="1"/>
</dbReference>
<evidence type="ECO:0000259" key="2">
    <source>
        <dbReference type="PROSITE" id="PS50181"/>
    </source>
</evidence>
<name>A0A835CSQ1_APHGI</name>
<dbReference type="PANTHER" id="PTHR13318:SF152">
    <property type="entry name" value="F-BOX_LRR-REPEAT PROTEIN 4"/>
    <property type="match status" value="1"/>
</dbReference>
<gene>
    <name evidence="3" type="ORF">HCN44_008802</name>
</gene>
<dbReference type="InterPro" id="IPR001810">
    <property type="entry name" value="F-box_dom"/>
</dbReference>
<dbReference type="PROSITE" id="PS50181">
    <property type="entry name" value="FBOX"/>
    <property type="match status" value="1"/>
</dbReference>
<keyword evidence="4" id="KW-1185">Reference proteome</keyword>
<dbReference type="AlphaFoldDB" id="A0A835CSQ1"/>
<dbReference type="InterPro" id="IPR057207">
    <property type="entry name" value="FBXL15_LRR"/>
</dbReference>
<dbReference type="EMBL" id="JACMRX010000004">
    <property type="protein sequence ID" value="KAF7991490.1"/>
    <property type="molecule type" value="Genomic_DNA"/>
</dbReference>
<reference evidence="3 4" key="1">
    <citation type="submission" date="2020-08" db="EMBL/GenBank/DDBJ databases">
        <title>Aphidius gifuensis genome sequencing and assembly.</title>
        <authorList>
            <person name="Du Z."/>
        </authorList>
    </citation>
    <scope>NUCLEOTIDE SEQUENCE [LARGE SCALE GENOMIC DNA]</scope>
    <source>
        <strain evidence="3">YNYX2018</strain>
        <tissue evidence="3">Adults</tissue>
    </source>
</reference>
<dbReference type="Gene3D" id="1.20.1280.50">
    <property type="match status" value="1"/>
</dbReference>
<dbReference type="GO" id="GO:0031146">
    <property type="term" value="P:SCF-dependent proteasomal ubiquitin-dependent protein catabolic process"/>
    <property type="evidence" value="ECO:0007669"/>
    <property type="project" value="TreeGrafter"/>
</dbReference>
<dbReference type="InterPro" id="IPR006553">
    <property type="entry name" value="Leu-rich_rpt_Cys-con_subtyp"/>
</dbReference>